<sequence>HFGEEDEECRRAWVVAAEKERSNYEALRRQFVVNPGAMCGEEMDWKRMNPLSLDEDSPWFQYHQDQELRTTIMQDVARTFPEEAYFREARVQKLLADILFVYAKLHSSLQYRQGMHELLAPILMAVDRDSVQCEGDAFFVGHILDRRFVEHDAFAMFDRLMRICLPWYQAPSFTSPRLKPMYKAGGNERQAAADAAKLHTPIIAQCHLMMEKLASVEPQLAGHLQSLEIEPQLFGIRWFRLLFSREFSKLSDVFMLWDILLADSGMDNLRLAEWIGIVFLLANRRQLLQGDYADNLSTLLHLPPLPRPAPETLERTPVLRNSPLSPQGGTFPIVSSDISMLTPRIAFTALTAPGTSPIQRLALQAAYLRSRPTSEAAQLIVSQYELWEEESWDVIGVADVPLSQQSLAPRREESSSLSDSRSAQGWGASGSPSPGVTITPAWQGRKTYTSSTLQQRRTTGHGVLGGTSPRSPSSLSPGPLFMAAASAGARAEVGAVADSGDERTSGETVRALGGGKDVARSLSDSDRRLPSNAQPQQLRVAGSSDASQTSSPAPQNIRKGSTSIARATDRLASTPASFPRSFHMDATYISGTSPVNDSDTNSFLRQQQPSETLDKAVAARRLKRHLVTREASDDDRRFSVASSHRVGHESTPTGEEEEGYAGDVNDDEADDDAARVPVDPLTLPSGDITHALYRWQRTHELGDSESGRRVQRRSSFSAAPSDSEWAVPYSQRQITEPGGFRRQFIHDRAAREGGAPVAVLTENFVDFIGLYGHFAGENYPSDEDDDYEDEETLATAQTPLLISRRDAATARNMHATASNKKAFFLLLKAFVGTGVLVLPKAFSNGGLMASSATMMFVAWYAWHCMIILGEVYLKVGGSYGDLGGKLFGNWARQIITVSIMFAQIGFCSAYTIFVATNMRDLWNSVTGCRYNYSPTFWVLAQLLAYIPLAWVRRIKQFAPFALAANVFIMLGLGY</sequence>
<evidence type="ECO:0000313" key="2">
    <source>
        <dbReference type="Proteomes" id="UP001140096"/>
    </source>
</evidence>
<organism evidence="1 2">
    <name type="scientific">Coemansia furcata</name>
    <dbReference type="NCBI Taxonomy" id="417177"/>
    <lineage>
        <taxon>Eukaryota</taxon>
        <taxon>Fungi</taxon>
        <taxon>Fungi incertae sedis</taxon>
        <taxon>Zoopagomycota</taxon>
        <taxon>Kickxellomycotina</taxon>
        <taxon>Kickxellomycetes</taxon>
        <taxon>Kickxellales</taxon>
        <taxon>Kickxellaceae</taxon>
        <taxon>Coemansia</taxon>
    </lineage>
</organism>
<name>A0ACC1LB78_9FUNG</name>
<comment type="caution">
    <text evidence="1">The sequence shown here is derived from an EMBL/GenBank/DDBJ whole genome shotgun (WGS) entry which is preliminary data.</text>
</comment>
<dbReference type="Proteomes" id="UP001140096">
    <property type="component" value="Unassembled WGS sequence"/>
</dbReference>
<feature type="non-terminal residue" evidence="1">
    <location>
        <position position="974"/>
    </location>
</feature>
<gene>
    <name evidence="1" type="ORF">H4S07_004203</name>
</gene>
<keyword evidence="2" id="KW-1185">Reference proteome</keyword>
<protein>
    <submittedName>
        <fullName evidence="1">Uncharacterized protein</fullName>
    </submittedName>
</protein>
<evidence type="ECO:0000313" key="1">
    <source>
        <dbReference type="EMBL" id="KAJ2804554.1"/>
    </source>
</evidence>
<feature type="non-terminal residue" evidence="1">
    <location>
        <position position="1"/>
    </location>
</feature>
<accession>A0ACC1LB78</accession>
<proteinExistence type="predicted"/>
<dbReference type="EMBL" id="JANBUP010001621">
    <property type="protein sequence ID" value="KAJ2804554.1"/>
    <property type="molecule type" value="Genomic_DNA"/>
</dbReference>
<reference evidence="1" key="1">
    <citation type="submission" date="2022-07" db="EMBL/GenBank/DDBJ databases">
        <title>Phylogenomic reconstructions and comparative analyses of Kickxellomycotina fungi.</title>
        <authorList>
            <person name="Reynolds N.K."/>
            <person name="Stajich J.E."/>
            <person name="Barry K."/>
            <person name="Grigoriev I.V."/>
            <person name="Crous P."/>
            <person name="Smith M.E."/>
        </authorList>
    </citation>
    <scope>NUCLEOTIDE SEQUENCE</scope>
    <source>
        <strain evidence="1">CBS 102833</strain>
    </source>
</reference>